<proteinExistence type="inferred from homology"/>
<feature type="transmembrane region" description="Helical" evidence="3">
    <location>
        <begin position="478"/>
        <end position="495"/>
    </location>
</feature>
<gene>
    <name evidence="5" type="ORF">BCR44DRAFT_1425385</name>
</gene>
<feature type="transmembrane region" description="Helical" evidence="3">
    <location>
        <begin position="362"/>
        <end position="381"/>
    </location>
</feature>
<comment type="similarity">
    <text evidence="1">Belongs to the ThrE exporter (TC 2.A.79) family.</text>
</comment>
<dbReference type="AlphaFoldDB" id="A0A1Y2I520"/>
<reference evidence="5 6" key="1">
    <citation type="submission" date="2016-07" db="EMBL/GenBank/DDBJ databases">
        <title>Pervasive Adenine N6-methylation of Active Genes in Fungi.</title>
        <authorList>
            <consortium name="DOE Joint Genome Institute"/>
            <person name="Mondo S.J."/>
            <person name="Dannebaum R.O."/>
            <person name="Kuo R.C."/>
            <person name="Labutti K."/>
            <person name="Haridas S."/>
            <person name="Kuo A."/>
            <person name="Salamov A."/>
            <person name="Ahrendt S.R."/>
            <person name="Lipzen A."/>
            <person name="Sullivan W."/>
            <person name="Andreopoulos W.B."/>
            <person name="Clum A."/>
            <person name="Lindquist E."/>
            <person name="Daum C."/>
            <person name="Ramamoorthy G.K."/>
            <person name="Gryganskyi A."/>
            <person name="Culley D."/>
            <person name="Magnuson J.K."/>
            <person name="James T.Y."/>
            <person name="O'Malley M.A."/>
            <person name="Stajich J.E."/>
            <person name="Spatafora J.W."/>
            <person name="Visel A."/>
            <person name="Grigoriev I.V."/>
        </authorList>
    </citation>
    <scope>NUCLEOTIDE SEQUENCE [LARGE SCALE GENOMIC DNA]</scope>
    <source>
        <strain evidence="5 6">PL171</strain>
    </source>
</reference>
<evidence type="ECO:0000313" key="6">
    <source>
        <dbReference type="Proteomes" id="UP000193411"/>
    </source>
</evidence>
<evidence type="ECO:0000256" key="1">
    <source>
        <dbReference type="ARBA" id="ARBA00034125"/>
    </source>
</evidence>
<evidence type="ECO:0000256" key="3">
    <source>
        <dbReference type="SAM" id="Phobius"/>
    </source>
</evidence>
<protein>
    <recommendedName>
        <fullName evidence="4">Threonine/serine exporter-like N-terminal domain-containing protein</fullName>
    </recommendedName>
</protein>
<dbReference type="InterPro" id="IPR051361">
    <property type="entry name" value="ThrE/Ser_Exporter"/>
</dbReference>
<feature type="transmembrane region" description="Helical" evidence="3">
    <location>
        <begin position="450"/>
        <end position="472"/>
    </location>
</feature>
<dbReference type="Proteomes" id="UP000193411">
    <property type="component" value="Unassembled WGS sequence"/>
</dbReference>
<feature type="region of interest" description="Disordered" evidence="2">
    <location>
        <begin position="114"/>
        <end position="161"/>
    </location>
</feature>
<evidence type="ECO:0000313" key="5">
    <source>
        <dbReference type="EMBL" id="ORZ40612.1"/>
    </source>
</evidence>
<dbReference type="InterPro" id="IPR010619">
    <property type="entry name" value="ThrE-like_N"/>
</dbReference>
<dbReference type="PANTHER" id="PTHR31082">
    <property type="entry name" value="PHEROMONE-REGULATED MEMBRANE PROTEIN 10"/>
    <property type="match status" value="1"/>
</dbReference>
<feature type="domain" description="Threonine/serine exporter-like N-terminal" evidence="4">
    <location>
        <begin position="232"/>
        <end position="468"/>
    </location>
</feature>
<evidence type="ECO:0000256" key="2">
    <source>
        <dbReference type="SAM" id="MobiDB-lite"/>
    </source>
</evidence>
<dbReference type="EMBL" id="MCFL01000003">
    <property type="protein sequence ID" value="ORZ40612.1"/>
    <property type="molecule type" value="Genomic_DNA"/>
</dbReference>
<accession>A0A1Y2I520</accession>
<name>A0A1Y2I520_9FUNG</name>
<keyword evidence="6" id="KW-1185">Reference proteome</keyword>
<dbReference type="GO" id="GO:0022857">
    <property type="term" value="F:transmembrane transporter activity"/>
    <property type="evidence" value="ECO:0007669"/>
    <property type="project" value="InterPro"/>
</dbReference>
<dbReference type="Pfam" id="PF06738">
    <property type="entry name" value="ThrE"/>
    <property type="match status" value="1"/>
</dbReference>
<feature type="compositionally biased region" description="Polar residues" evidence="2">
    <location>
        <begin position="138"/>
        <end position="149"/>
    </location>
</feature>
<keyword evidence="3" id="KW-0812">Transmembrane</keyword>
<dbReference type="OrthoDB" id="413008at2759"/>
<comment type="caution">
    <text evidence="5">The sequence shown here is derived from an EMBL/GenBank/DDBJ whole genome shotgun (WGS) entry which is preliminary data.</text>
</comment>
<feature type="transmembrane region" description="Helical" evidence="3">
    <location>
        <begin position="339"/>
        <end position="356"/>
    </location>
</feature>
<sequence>MTVTNAAMTAPDQLTTAAHVHVDEASNTNLSRPSSPMPALVVDTAPRLRESLAAWPPSVSPSCSPSPSPCIDRPGSSASYYSHLLHHTPDDAPTIRATSPFHATLPHSRLTTSSNVIAPASGPTSTTQQQLTPPPGYNSISGHNSCNNVSPSPLNLSPNSSPLPSAPISIAPPLAPSALDMTNRGDLNTSPLFSNVVNMNRSRFPTAAYFPQDAAGLVPPEQLAHYNQAKAFVMKLGRALFSFGLPSFRLETDLGKAAAALGLTASFGVLPSSLQACFEHPWGLSEATMVNLSFGIDVGRLFLTNQLLGRLSRGDIDLEQATALLEDIIQNGNFFSRPWILFAFTIGSFAGAPLAFDGGWLDAIASAVLGFIVGGMNLAMAATPLGPLFEFSASFVVGFFTLAAQTWVSDAICFKATALSALLVPLPGLWISTSFIEISSRQIVSGTSRLWWAFMIAFQLALGLSLGFGAYSALPGPMWAPLFLPMISFSLNVLLNAHLRQFLPMTISTVVSYVLFFLCTLGGFTLETTSLLVSFVIGVETMLTGIMLLVPGSVATRYTVSLLDSRVASAMNSGIEVAARFIAVALAISVGQIAARIVDGVDIQLEPRRDSYQMRSM</sequence>
<feature type="transmembrane region" description="Helical" evidence="3">
    <location>
        <begin position="414"/>
        <end position="438"/>
    </location>
</feature>
<dbReference type="STRING" id="765915.A0A1Y2I520"/>
<organism evidence="5 6">
    <name type="scientific">Catenaria anguillulae PL171</name>
    <dbReference type="NCBI Taxonomy" id="765915"/>
    <lineage>
        <taxon>Eukaryota</taxon>
        <taxon>Fungi</taxon>
        <taxon>Fungi incertae sedis</taxon>
        <taxon>Blastocladiomycota</taxon>
        <taxon>Blastocladiomycetes</taxon>
        <taxon>Blastocladiales</taxon>
        <taxon>Catenariaceae</taxon>
        <taxon>Catenaria</taxon>
    </lineage>
</organism>
<feature type="transmembrane region" description="Helical" evidence="3">
    <location>
        <begin position="532"/>
        <end position="556"/>
    </location>
</feature>
<feature type="transmembrane region" description="Helical" evidence="3">
    <location>
        <begin position="502"/>
        <end position="526"/>
    </location>
</feature>
<dbReference type="PANTHER" id="PTHR31082:SF4">
    <property type="entry name" value="PHEROMONE-REGULATED MEMBRANE PROTEIN 10"/>
    <property type="match status" value="1"/>
</dbReference>
<keyword evidence="3" id="KW-1133">Transmembrane helix</keyword>
<keyword evidence="3" id="KW-0472">Membrane</keyword>
<feature type="compositionally biased region" description="Low complexity" evidence="2">
    <location>
        <begin position="150"/>
        <end position="161"/>
    </location>
</feature>
<evidence type="ECO:0000259" key="4">
    <source>
        <dbReference type="Pfam" id="PF06738"/>
    </source>
</evidence>